<evidence type="ECO:0000313" key="1">
    <source>
        <dbReference type="EMBL" id="MBB6123878.1"/>
    </source>
</evidence>
<dbReference type="InterPro" id="IPR007396">
    <property type="entry name" value="TR_PAI2-type"/>
</dbReference>
<dbReference type="PANTHER" id="PTHR35802">
    <property type="entry name" value="PROTEASE SYNTHASE AND SPORULATION PROTEIN PAI 2"/>
    <property type="match status" value="1"/>
</dbReference>
<reference evidence="1 2" key="1">
    <citation type="submission" date="2020-08" db="EMBL/GenBank/DDBJ databases">
        <title>Genomic Encyclopedia of Type Strains, Phase IV (KMG-IV): sequencing the most valuable type-strain genomes for metagenomic binning, comparative biology and taxonomic classification.</title>
        <authorList>
            <person name="Goeker M."/>
        </authorList>
    </citation>
    <scope>NUCLEOTIDE SEQUENCE [LARGE SCALE GENOMIC DNA]</scope>
    <source>
        <strain evidence="1 2">DSM 102255</strain>
    </source>
</reference>
<dbReference type="AlphaFoldDB" id="A0A841J5S2"/>
<keyword evidence="2" id="KW-1185">Reference proteome</keyword>
<dbReference type="Pfam" id="PF04299">
    <property type="entry name" value="FMN_bind_2"/>
    <property type="match status" value="1"/>
</dbReference>
<sequence length="203" mass="22606">MHPDAAFRWDDLASLTDFVSVHSFGMLFASTPEGPRVAHVPVTWLDERRDEMRLGFHLSRNNGLVRHLEGSRALFVANGPHGYVSPDWYNAADQVPTWNYVSVELEGSVSTLPPDDLPLLLDRLSGENEARLAPKPSWTRARMDTEKFTRMLGGIVGYELRVDQWRGTRKLGQNKPVALRTSVADALEAVGNDALAALMREGP</sequence>
<dbReference type="InterPro" id="IPR012349">
    <property type="entry name" value="Split_barrel_FMN-bd"/>
</dbReference>
<comment type="caution">
    <text evidence="1">The sequence shown here is derived from an EMBL/GenBank/DDBJ whole genome shotgun (WGS) entry which is preliminary data.</text>
</comment>
<protein>
    <submittedName>
        <fullName evidence="1">Transcriptional regulator</fullName>
    </submittedName>
</protein>
<dbReference type="PIRSF" id="PIRSF010372">
    <property type="entry name" value="PaiB"/>
    <property type="match status" value="1"/>
</dbReference>
<gene>
    <name evidence="1" type="ORF">FHS92_001607</name>
</gene>
<dbReference type="EMBL" id="JACIJP010000002">
    <property type="protein sequence ID" value="MBB6123878.1"/>
    <property type="molecule type" value="Genomic_DNA"/>
</dbReference>
<dbReference type="RefSeq" id="WP_184079381.1">
    <property type="nucleotide sequence ID" value="NZ_JACIJP010000002.1"/>
</dbReference>
<dbReference type="Proteomes" id="UP000552700">
    <property type="component" value="Unassembled WGS sequence"/>
</dbReference>
<name>A0A841J5S2_9SPHN</name>
<dbReference type="SUPFAM" id="SSF50475">
    <property type="entry name" value="FMN-binding split barrel"/>
    <property type="match status" value="1"/>
</dbReference>
<accession>A0A841J5S2</accession>
<dbReference type="PANTHER" id="PTHR35802:SF1">
    <property type="entry name" value="PROTEASE SYNTHASE AND SPORULATION PROTEIN PAI 2"/>
    <property type="match status" value="1"/>
</dbReference>
<organism evidence="1 2">
    <name type="scientific">Sphingobium subterraneum</name>
    <dbReference type="NCBI Taxonomy" id="627688"/>
    <lineage>
        <taxon>Bacteria</taxon>
        <taxon>Pseudomonadati</taxon>
        <taxon>Pseudomonadota</taxon>
        <taxon>Alphaproteobacteria</taxon>
        <taxon>Sphingomonadales</taxon>
        <taxon>Sphingomonadaceae</taxon>
        <taxon>Sphingobium</taxon>
    </lineage>
</organism>
<dbReference type="Gene3D" id="2.30.110.10">
    <property type="entry name" value="Electron Transport, Fmn-binding Protein, Chain A"/>
    <property type="match status" value="1"/>
</dbReference>
<evidence type="ECO:0000313" key="2">
    <source>
        <dbReference type="Proteomes" id="UP000552700"/>
    </source>
</evidence>
<proteinExistence type="predicted"/>